<dbReference type="Pfam" id="PF23002">
    <property type="entry name" value="PIN-like_DDX60"/>
    <property type="match status" value="1"/>
</dbReference>
<dbReference type="Pfam" id="PF00271">
    <property type="entry name" value="Helicase_C"/>
    <property type="match status" value="1"/>
</dbReference>
<dbReference type="GO" id="GO:0016787">
    <property type="term" value="F:hydrolase activity"/>
    <property type="evidence" value="ECO:0007669"/>
    <property type="project" value="UniProtKB-KW"/>
</dbReference>
<dbReference type="PANTHER" id="PTHR44533:SF4">
    <property type="entry name" value="DEAD_H RNA HELICASE, PUTATIVE-RELATED"/>
    <property type="match status" value="1"/>
</dbReference>
<evidence type="ECO:0000256" key="5">
    <source>
        <dbReference type="SAM" id="MobiDB-lite"/>
    </source>
</evidence>
<dbReference type="GO" id="GO:0005737">
    <property type="term" value="C:cytoplasm"/>
    <property type="evidence" value="ECO:0007669"/>
    <property type="project" value="TreeGrafter"/>
</dbReference>
<dbReference type="EMBL" id="PJQD01000038">
    <property type="protein sequence ID" value="POY73216.1"/>
    <property type="molecule type" value="Genomic_DNA"/>
</dbReference>
<feature type="compositionally biased region" description="Basic and acidic residues" evidence="5">
    <location>
        <begin position="763"/>
        <end position="779"/>
    </location>
</feature>
<evidence type="ECO:0000256" key="4">
    <source>
        <dbReference type="ARBA" id="ARBA00022840"/>
    </source>
</evidence>
<evidence type="ECO:0000256" key="1">
    <source>
        <dbReference type="ARBA" id="ARBA00022741"/>
    </source>
</evidence>
<proteinExistence type="predicted"/>
<feature type="region of interest" description="Disordered" evidence="5">
    <location>
        <begin position="477"/>
        <end position="499"/>
    </location>
</feature>
<feature type="domain" description="Helicase ATP-binding" evidence="6">
    <location>
        <begin position="880"/>
        <end position="1047"/>
    </location>
</feature>
<dbReference type="OrthoDB" id="2320933at2759"/>
<evidence type="ECO:0000313" key="8">
    <source>
        <dbReference type="EMBL" id="POY73216.1"/>
    </source>
</evidence>
<dbReference type="PANTHER" id="PTHR44533">
    <property type="entry name" value="DEAD/H RNA HELICASE, PUTATIVE-RELATED"/>
    <property type="match status" value="1"/>
</dbReference>
<comment type="caution">
    <text evidence="8">The sequence shown here is derived from an EMBL/GenBank/DDBJ whole genome shotgun (WGS) entry which is preliminary data.</text>
</comment>
<dbReference type="STRING" id="741276.A0A2S5B8W7"/>
<dbReference type="GO" id="GO:0003676">
    <property type="term" value="F:nucleic acid binding"/>
    <property type="evidence" value="ECO:0007669"/>
    <property type="project" value="InterPro"/>
</dbReference>
<dbReference type="PROSITE" id="PS51194">
    <property type="entry name" value="HELICASE_CTER"/>
    <property type="match status" value="1"/>
</dbReference>
<evidence type="ECO:0000313" key="9">
    <source>
        <dbReference type="Proteomes" id="UP000237144"/>
    </source>
</evidence>
<dbReference type="FunFam" id="3.40.50.300:FF:001039">
    <property type="entry name" value="ATP-dependent RNA helicase DDX60"/>
    <property type="match status" value="1"/>
</dbReference>
<protein>
    <recommendedName>
        <fullName evidence="10">RNA helicase</fullName>
    </recommendedName>
</protein>
<dbReference type="SUPFAM" id="SSF52540">
    <property type="entry name" value="P-loop containing nucleoside triphosphate hydrolases"/>
    <property type="match status" value="1"/>
</dbReference>
<dbReference type="PROSITE" id="PS51192">
    <property type="entry name" value="HELICASE_ATP_BIND_1"/>
    <property type="match status" value="1"/>
</dbReference>
<dbReference type="InterPro" id="IPR011545">
    <property type="entry name" value="DEAD/DEAH_box_helicase_dom"/>
</dbReference>
<feature type="region of interest" description="Disordered" evidence="5">
    <location>
        <begin position="757"/>
        <end position="810"/>
    </location>
</feature>
<dbReference type="Pfam" id="PF26076">
    <property type="entry name" value="WHD_DDX60"/>
    <property type="match status" value="1"/>
</dbReference>
<dbReference type="InterPro" id="IPR059032">
    <property type="entry name" value="WHD_DDX60"/>
</dbReference>
<dbReference type="InterPro" id="IPR027417">
    <property type="entry name" value="P-loop_NTPase"/>
</dbReference>
<reference evidence="8 9" key="1">
    <citation type="journal article" date="2018" name="Front. Microbiol.">
        <title>Prospects for Fungal Bioremediation of Acidic Radioactive Waste Sites: Characterization and Genome Sequence of Rhodotorula taiwanensis MD1149.</title>
        <authorList>
            <person name="Tkavc R."/>
            <person name="Matrosova V.Y."/>
            <person name="Grichenko O.E."/>
            <person name="Gostincar C."/>
            <person name="Volpe R.P."/>
            <person name="Klimenkova P."/>
            <person name="Gaidamakova E.K."/>
            <person name="Zhou C.E."/>
            <person name="Stewart B.J."/>
            <person name="Lyman M.G."/>
            <person name="Malfatti S.A."/>
            <person name="Rubinfeld B."/>
            <person name="Courtot M."/>
            <person name="Singh J."/>
            <person name="Dalgard C.L."/>
            <person name="Hamilton T."/>
            <person name="Frey K.G."/>
            <person name="Gunde-Cimerman N."/>
            <person name="Dugan L."/>
            <person name="Daly M.J."/>
        </authorList>
    </citation>
    <scope>NUCLEOTIDE SEQUENCE [LARGE SCALE GENOMIC DNA]</scope>
    <source>
        <strain evidence="8 9">MD1149</strain>
    </source>
</reference>
<dbReference type="Pfam" id="PF00270">
    <property type="entry name" value="DEAD"/>
    <property type="match status" value="1"/>
</dbReference>
<dbReference type="InterPro" id="IPR055124">
    <property type="entry name" value="PIN-like_DDX60"/>
</dbReference>
<name>A0A2S5B8W7_9BASI</name>
<organism evidence="8 9">
    <name type="scientific">Rhodotorula taiwanensis</name>
    <dbReference type="NCBI Taxonomy" id="741276"/>
    <lineage>
        <taxon>Eukaryota</taxon>
        <taxon>Fungi</taxon>
        <taxon>Dikarya</taxon>
        <taxon>Basidiomycota</taxon>
        <taxon>Pucciniomycotina</taxon>
        <taxon>Microbotryomycetes</taxon>
        <taxon>Sporidiobolales</taxon>
        <taxon>Sporidiobolaceae</taxon>
        <taxon>Rhodotorula</taxon>
    </lineage>
</organism>
<evidence type="ECO:0008006" key="10">
    <source>
        <dbReference type="Google" id="ProtNLM"/>
    </source>
</evidence>
<gene>
    <name evidence="8" type="ORF">BMF94_3549</name>
</gene>
<keyword evidence="2" id="KW-0378">Hydrolase</keyword>
<feature type="domain" description="Helicase C-terminal" evidence="7">
    <location>
        <begin position="1315"/>
        <end position="1471"/>
    </location>
</feature>
<dbReference type="GO" id="GO:0004386">
    <property type="term" value="F:helicase activity"/>
    <property type="evidence" value="ECO:0007669"/>
    <property type="project" value="UniProtKB-KW"/>
</dbReference>
<keyword evidence="4" id="KW-0067">ATP-binding</keyword>
<accession>A0A2S5B8W7</accession>
<evidence type="ECO:0000256" key="3">
    <source>
        <dbReference type="ARBA" id="ARBA00022806"/>
    </source>
</evidence>
<dbReference type="Gene3D" id="3.40.50.300">
    <property type="entry name" value="P-loop containing nucleotide triphosphate hydrolases"/>
    <property type="match status" value="2"/>
</dbReference>
<dbReference type="GO" id="GO:0005524">
    <property type="term" value="F:ATP binding"/>
    <property type="evidence" value="ECO:0007669"/>
    <property type="project" value="UniProtKB-KW"/>
</dbReference>
<dbReference type="InterPro" id="IPR052431">
    <property type="entry name" value="SKI2_subfamily_helicases"/>
</dbReference>
<dbReference type="InterPro" id="IPR001650">
    <property type="entry name" value="Helicase_C-like"/>
</dbReference>
<evidence type="ECO:0000256" key="2">
    <source>
        <dbReference type="ARBA" id="ARBA00022801"/>
    </source>
</evidence>
<evidence type="ECO:0000259" key="7">
    <source>
        <dbReference type="PROSITE" id="PS51194"/>
    </source>
</evidence>
<evidence type="ECO:0000259" key="6">
    <source>
        <dbReference type="PROSITE" id="PS51192"/>
    </source>
</evidence>
<feature type="compositionally biased region" description="Low complexity" evidence="5">
    <location>
        <begin position="787"/>
        <end position="807"/>
    </location>
</feature>
<sequence>MASDSNAAQDAAISTHTNGDARVGDSLSPAAALNQLDQTWFATRAQWMDVLIYSGQELFVLDGDALVQFVLDDNLLAFAKDGDPSLQLLHATWLLERTVDDLLKKDTAFEIVFFDSLAHSTYHTGASDYVVAARRLARSILLRRANLPQTRLHRFDSLEDEKWQVWYQHKRPMYVLGHDGGIKTHEGQLEAERIILQRQHLYDTVHQSLPYVLLQAAELTDTKINSYFYDVVRGTVPPLPSNITAAVSDARSALDKALPGLPKVDQAPASTSVEDILSAAGSTFLLTSDASAQDAALLYLYLSHVLLLPTVPLRSRAHRIPTPVKDVMAALEPFLARVYSSLTAALEALPESERMNPLADFDLDGRVFFLLLTEVLNGDVSPASISDFLGPDVASRLSSVWTKVSGAPEPDFAALRSNLPKQTGELAAEPEKITEPSVLPYSSSIFTEHLSSVNVTVAADSTLATLPNKLAEESVFSDERGWSNPKPALPTHLGGAPPPVLDYRAKKKRDRKEQRFMAQMQKSAASLTGALGGALKQQAIPAVGKRSASAIKEKAALAAKASRPASGASTPALASGAVTPTGSEAGRDANTTGGRGSKRDKTKVLSSREKLIAENALKKVQEEGKENYKWWVERLEDLKTLALPGQISQLDAYLRNKRAQDPWLGTEMLVKRMDLELRKWIADDRREAEDVKDAYRVYLARTASPLLQKYLRAQQEGSQAVMINEKQGRAITTMLFCLGLECLIPEEIVKKQVTFGGSAAEEGDSKKDKKSKKDEDDGKKKKGGAKPGSKAAQASKKDATASASSKTSKAEKDERSKLTFHFCSLIDKDEGEVMYEWMEIDENPLEWQLRCMGEYMARELDSQPDPRVNFEPDAWQRDVLDNIDADKSMLIVAPTSSGKTFISFAAMERVLRESDDGVVVYVAPSKALVNQVAAECFARFSKDVAGQALWAVHTGDYRVNNPQNCQILVTVPQVFSEMLLNPALASVWTPRIRRVIVDEIHAVAEEGSGMWEQVLLMNPAPIIGLSATVGAPERFSAWLQSVEERCGREYALVIHKHRFNALRKFAYAPKLQSFPKTPIGPLDEYRARPQLFSPVHPIAALGLGDPELPEDLSLEPRDCLALWQAMSSADESLDPTLKPRKFFAATPTIAIKHTIEYERRLKTILLEWRNEPEYAKPTSRFSKTVEYLEKPLREALGVNEKMIENATEDEFNSLFTPLLADLNAQNQLPAILFNFSRDHCESLAKRISKDLEVAESQWRMNSPTFRERLARAKAAEKAAAKKAKAVESATVNRKQEEEAARMGVVEEIQTFDPEEPSEEFTFVGKGISHLEFKKDVDELLFLDMDPWIINALRRGVGVHHSGMPRRYRVLVENLYRRGVLRVVISTQTLALGINAPARTAVFAGDSLELNPLNFRQCAGRAGRRGFDLVGNVLFVGVRLDRIQRLLLSKLPKLGGTFPLTTTLVLRLNNLIHGSNAAELPKMAVETLLDLPQLAVSHGSVSSNREQTRHFTRFAIEYLRRCGLLEEDGTPKTLYGVTSVLYPEEPSNFALAALLRSGELHNVAAEIDTDPDNALRQVLLVLSWLFARVHRRKQSPDTLRVTRNSNWAIVLPPLPPKIRAVLDSHHRAVTSIFATYAKEYAEQNQDKLGAEDVLPLSERKAAVSESADGAFASKLRQSELAFESRSPFAATSGHGDDFATTMDLAKTARAGVMLYQHAVPELASPPFDSTEHDLDAFVLDFMKHGSLEVLVRESSLARGQVWFALQEFDRALGAIHAAFKTLYDRKNDGYEEDVDVDDARDAKEDRGYEDENVRDRLVRPQGCTDQDWALYRCIDNLYNDFHARFIAIFA</sequence>
<keyword evidence="3" id="KW-0347">Helicase</keyword>
<dbReference type="SMART" id="SM00487">
    <property type="entry name" value="DEXDc"/>
    <property type="match status" value="1"/>
</dbReference>
<keyword evidence="1" id="KW-0547">Nucleotide-binding</keyword>
<dbReference type="Proteomes" id="UP000237144">
    <property type="component" value="Unassembled WGS sequence"/>
</dbReference>
<keyword evidence="9" id="KW-1185">Reference proteome</keyword>
<dbReference type="SMART" id="SM00490">
    <property type="entry name" value="HELICc"/>
    <property type="match status" value="1"/>
</dbReference>
<feature type="region of interest" description="Disordered" evidence="5">
    <location>
        <begin position="561"/>
        <end position="605"/>
    </location>
</feature>
<dbReference type="InterPro" id="IPR014001">
    <property type="entry name" value="Helicase_ATP-bd"/>
</dbReference>